<dbReference type="PANTHER" id="PTHR47784">
    <property type="entry name" value="STEROL UPTAKE CONTROL PROTEIN 2"/>
    <property type="match status" value="1"/>
</dbReference>
<keyword evidence="5" id="KW-1185">Reference proteome</keyword>
<dbReference type="GO" id="GO:0001228">
    <property type="term" value="F:DNA-binding transcription activator activity, RNA polymerase II-specific"/>
    <property type="evidence" value="ECO:0007669"/>
    <property type="project" value="TreeGrafter"/>
</dbReference>
<comment type="caution">
    <text evidence="4">The sequence shown here is derived from an EMBL/GenBank/DDBJ whole genome shotgun (WGS) entry which is preliminary data.</text>
</comment>
<dbReference type="PANTHER" id="PTHR47784:SF5">
    <property type="entry name" value="STEROL UPTAKE CONTROL PROTEIN 2"/>
    <property type="match status" value="1"/>
</dbReference>
<evidence type="ECO:0000313" key="5">
    <source>
        <dbReference type="Proteomes" id="UP000076584"/>
    </source>
</evidence>
<dbReference type="SUPFAM" id="SSF57701">
    <property type="entry name" value="Zn2/Cys6 DNA-binding domain"/>
    <property type="match status" value="1"/>
</dbReference>
<dbReference type="Pfam" id="PF00172">
    <property type="entry name" value="Zn_clus"/>
    <property type="match status" value="1"/>
</dbReference>
<dbReference type="STRING" id="1573173.A0A166L4B9"/>
<dbReference type="PROSITE" id="PS50048">
    <property type="entry name" value="ZN2_CY6_FUNGAL_2"/>
    <property type="match status" value="1"/>
</dbReference>
<reference evidence="4 5" key="1">
    <citation type="submission" date="2015-06" db="EMBL/GenBank/DDBJ databases">
        <title>Survival trade-offs in plant roots during colonization by closely related pathogenic and mutualistic fungi.</title>
        <authorList>
            <person name="Hacquard S."/>
            <person name="Kracher B."/>
            <person name="Hiruma K."/>
            <person name="Weinman A."/>
            <person name="Muench P."/>
            <person name="Garrido Oter R."/>
            <person name="Ver Loren van Themaat E."/>
            <person name="Dallerey J.-F."/>
            <person name="Damm U."/>
            <person name="Henrissat B."/>
            <person name="Lespinet O."/>
            <person name="Thon M."/>
            <person name="Kemen E."/>
            <person name="McHardy A.C."/>
            <person name="Schulze-Lefert P."/>
            <person name="O'Connell R.J."/>
        </authorList>
    </citation>
    <scope>NUCLEOTIDE SEQUENCE [LARGE SCALE GENOMIC DNA]</scope>
    <source>
        <strain evidence="4 5">MAFF 238704</strain>
    </source>
</reference>
<dbReference type="Pfam" id="PF11951">
    <property type="entry name" value="Fungal_trans_2"/>
    <property type="match status" value="1"/>
</dbReference>
<gene>
    <name evidence="4" type="ORF">CI238_05912</name>
</gene>
<dbReference type="CDD" id="cd00067">
    <property type="entry name" value="GAL4"/>
    <property type="match status" value="1"/>
</dbReference>
<dbReference type="PROSITE" id="PS00463">
    <property type="entry name" value="ZN2_CY6_FUNGAL_1"/>
    <property type="match status" value="1"/>
</dbReference>
<dbReference type="InterPro" id="IPR021858">
    <property type="entry name" value="Fun_TF"/>
</dbReference>
<evidence type="ECO:0000313" key="4">
    <source>
        <dbReference type="EMBL" id="KZL63087.1"/>
    </source>
</evidence>
<dbReference type="AlphaFoldDB" id="A0A166L4B9"/>
<evidence type="ECO:0000256" key="1">
    <source>
        <dbReference type="ARBA" id="ARBA00023242"/>
    </source>
</evidence>
<accession>A0A166L4B9</accession>
<keyword evidence="1" id="KW-0539">Nucleus</keyword>
<dbReference type="InterPro" id="IPR001138">
    <property type="entry name" value="Zn2Cys6_DnaBD"/>
</dbReference>
<dbReference type="GO" id="GO:0008270">
    <property type="term" value="F:zinc ion binding"/>
    <property type="evidence" value="ECO:0007669"/>
    <property type="project" value="InterPro"/>
</dbReference>
<protein>
    <submittedName>
        <fullName evidence="4">Fungal zn binuclear cluster domain-containing protein</fullName>
    </submittedName>
</protein>
<dbReference type="InterPro" id="IPR053157">
    <property type="entry name" value="Sterol_Uptake_Regulator"/>
</dbReference>
<feature type="non-terminal residue" evidence="4">
    <location>
        <position position="1"/>
    </location>
</feature>
<name>A0A166L4B9_COLIC</name>
<dbReference type="InterPro" id="IPR036864">
    <property type="entry name" value="Zn2-C6_fun-type_DNA-bd_sf"/>
</dbReference>
<feature type="region of interest" description="Disordered" evidence="2">
    <location>
        <begin position="120"/>
        <end position="148"/>
    </location>
</feature>
<dbReference type="Proteomes" id="UP000076584">
    <property type="component" value="Unassembled WGS sequence"/>
</dbReference>
<proteinExistence type="predicted"/>
<dbReference type="EMBL" id="LFIW01002896">
    <property type="protein sequence ID" value="KZL63087.1"/>
    <property type="molecule type" value="Genomic_DNA"/>
</dbReference>
<sequence length="467" mass="52159">KPNPLLAIHAKSPNTKPKLNEKEGSASSPTLLGSIRSGAMEKRTRRLGHKKSRNGCQRCKARRVKCDEERPCQKCVAHGVHCSLLDHPAPLTALFTPPAPSKPQQYAPIRPAQGVNEAMSEASLTPTAVSSTSPYPGESAQDTHNPVTDPWDLSEDWLQSLRLMHHYSTSTRHVLPKDACTEELWKTAIPEMACSHKFLMHGLLALSALHYAYIHPQEQKKWDIISVHHQNLALRFFALRLNDINKDNCEAYFFLATLIFIVSICSVARSDSLGRMVSLSDVAQSFMLLHGVKGILDFQPIEEWRQRGGPLDTLLRPPVLPQGGSWSSSPFQKRLDAITALAREVPASFTEVINPQSVCVLALESMRRTHQVCKSQGEKPGGVWGWSATLPPMYIEMIGNRHPTALIILAHYAALARPCEQDDWLCGGWSTAVMGLVDEALDDEWRPWIQWPKRSLTERIDVDDMEV</sequence>
<evidence type="ECO:0000256" key="2">
    <source>
        <dbReference type="SAM" id="MobiDB-lite"/>
    </source>
</evidence>
<dbReference type="SMART" id="SM00066">
    <property type="entry name" value="GAL4"/>
    <property type="match status" value="1"/>
</dbReference>
<organism evidence="4 5">
    <name type="scientific">Colletotrichum incanum</name>
    <name type="common">Soybean anthracnose fungus</name>
    <dbReference type="NCBI Taxonomy" id="1573173"/>
    <lineage>
        <taxon>Eukaryota</taxon>
        <taxon>Fungi</taxon>
        <taxon>Dikarya</taxon>
        <taxon>Ascomycota</taxon>
        <taxon>Pezizomycotina</taxon>
        <taxon>Sordariomycetes</taxon>
        <taxon>Hypocreomycetidae</taxon>
        <taxon>Glomerellales</taxon>
        <taxon>Glomerellaceae</taxon>
        <taxon>Colletotrichum</taxon>
        <taxon>Colletotrichum spaethianum species complex</taxon>
    </lineage>
</organism>
<feature type="compositionally biased region" description="Polar residues" evidence="2">
    <location>
        <begin position="122"/>
        <end position="146"/>
    </location>
</feature>
<feature type="domain" description="Zn(2)-C6 fungal-type" evidence="3">
    <location>
        <begin position="55"/>
        <end position="84"/>
    </location>
</feature>
<evidence type="ECO:0000259" key="3">
    <source>
        <dbReference type="PROSITE" id="PS50048"/>
    </source>
</evidence>
<feature type="region of interest" description="Disordered" evidence="2">
    <location>
        <begin position="1"/>
        <end position="33"/>
    </location>
</feature>
<dbReference type="Gene3D" id="4.10.240.10">
    <property type="entry name" value="Zn(2)-C6 fungal-type DNA-binding domain"/>
    <property type="match status" value="1"/>
</dbReference>